<proteinExistence type="predicted"/>
<dbReference type="AlphaFoldDB" id="A0A109BHQ7"/>
<organism evidence="1 2">
    <name type="scientific">Hyphomicrobium sulfonivorans</name>
    <dbReference type="NCBI Taxonomy" id="121290"/>
    <lineage>
        <taxon>Bacteria</taxon>
        <taxon>Pseudomonadati</taxon>
        <taxon>Pseudomonadota</taxon>
        <taxon>Alphaproteobacteria</taxon>
        <taxon>Hyphomicrobiales</taxon>
        <taxon>Hyphomicrobiaceae</taxon>
        <taxon>Hyphomicrobium</taxon>
    </lineage>
</organism>
<gene>
    <name evidence="1" type="ORF">APY04_1655</name>
</gene>
<evidence type="ECO:0000313" key="1">
    <source>
        <dbReference type="EMBL" id="KWT69049.1"/>
    </source>
</evidence>
<sequence length="89" mass="9403">MMPLFIASSADMLSVVVLTVPTAVSVVPSAKTCCANACEVCITANIAMIETAQRCAWHDNLMTVPLEKLVAVMPLKIGSVALRIEATRA</sequence>
<dbReference type="Proteomes" id="UP000059074">
    <property type="component" value="Unassembled WGS sequence"/>
</dbReference>
<evidence type="ECO:0000313" key="2">
    <source>
        <dbReference type="Proteomes" id="UP000059074"/>
    </source>
</evidence>
<dbReference type="PATRIC" id="fig|121290.4.peg.191"/>
<comment type="caution">
    <text evidence="1">The sequence shown here is derived from an EMBL/GenBank/DDBJ whole genome shotgun (WGS) entry which is preliminary data.</text>
</comment>
<name>A0A109BHQ7_HYPSL</name>
<accession>A0A109BHQ7</accession>
<keyword evidence="2" id="KW-1185">Reference proteome</keyword>
<dbReference type="EMBL" id="LMTR01000049">
    <property type="protein sequence ID" value="KWT69049.1"/>
    <property type="molecule type" value="Genomic_DNA"/>
</dbReference>
<protein>
    <submittedName>
        <fullName evidence="1">Uncharacterized protein</fullName>
    </submittedName>
</protein>
<reference evidence="1 2" key="1">
    <citation type="submission" date="2015-10" db="EMBL/GenBank/DDBJ databases">
        <title>Transcriptomic analysis of a linuron degrading triple-species bacterial consortium.</title>
        <authorList>
            <person name="Albers P."/>
        </authorList>
    </citation>
    <scope>NUCLEOTIDE SEQUENCE [LARGE SCALE GENOMIC DNA]</scope>
    <source>
        <strain evidence="1 2">WDL6</strain>
    </source>
</reference>